<evidence type="ECO:0000313" key="2">
    <source>
        <dbReference type="EMBL" id="OLN33851.1"/>
    </source>
</evidence>
<feature type="domain" description="PhoU" evidence="1">
    <location>
        <begin position="22"/>
        <end position="105"/>
    </location>
</feature>
<proteinExistence type="predicted"/>
<gene>
    <name evidence="2" type="ORF">DSOL_0029</name>
</gene>
<dbReference type="InterPro" id="IPR028366">
    <property type="entry name" value="PhoU"/>
</dbReference>
<evidence type="ECO:0000259" key="1">
    <source>
        <dbReference type="Pfam" id="PF01895"/>
    </source>
</evidence>
<dbReference type="Gene3D" id="1.20.58.220">
    <property type="entry name" value="Phosphate transport system protein phou homolog 2, domain 2"/>
    <property type="match status" value="1"/>
</dbReference>
<dbReference type="OrthoDB" id="9814256at2"/>
<keyword evidence="3" id="KW-1185">Reference proteome</keyword>
<dbReference type="GO" id="GO:0030643">
    <property type="term" value="P:intracellular phosphate ion homeostasis"/>
    <property type="evidence" value="ECO:0007669"/>
    <property type="project" value="InterPro"/>
</dbReference>
<dbReference type="RefSeq" id="WP_075362878.1">
    <property type="nucleotide sequence ID" value="NZ_MLBF01000001.1"/>
</dbReference>
<evidence type="ECO:0000313" key="3">
    <source>
        <dbReference type="Proteomes" id="UP000186102"/>
    </source>
</evidence>
<protein>
    <submittedName>
        <fullName evidence="2">Phosphate transport system regulatory protein PhoU</fullName>
    </submittedName>
</protein>
<dbReference type="EMBL" id="MLBF01000001">
    <property type="protein sequence ID" value="OLN33851.1"/>
    <property type="molecule type" value="Genomic_DNA"/>
</dbReference>
<accession>A0A1Q8R2X4</accession>
<dbReference type="SUPFAM" id="SSF109755">
    <property type="entry name" value="PhoU-like"/>
    <property type="match status" value="1"/>
</dbReference>
<organism evidence="2 3">
    <name type="scientific">Desulfosporosinus metallidurans</name>
    <dbReference type="NCBI Taxonomy" id="1888891"/>
    <lineage>
        <taxon>Bacteria</taxon>
        <taxon>Bacillati</taxon>
        <taxon>Bacillota</taxon>
        <taxon>Clostridia</taxon>
        <taxon>Eubacteriales</taxon>
        <taxon>Desulfitobacteriaceae</taxon>
        <taxon>Desulfosporosinus</taxon>
    </lineage>
</organism>
<comment type="caution">
    <text evidence="2">The sequence shown here is derived from an EMBL/GenBank/DDBJ whole genome shotgun (WGS) entry which is preliminary data.</text>
</comment>
<reference evidence="2 3" key="1">
    <citation type="submission" date="2016-09" db="EMBL/GenBank/DDBJ databases">
        <title>Complete genome of Desulfosporosinus sp. OL.</title>
        <authorList>
            <person name="Mardanov A."/>
            <person name="Beletsky A."/>
            <person name="Panova A."/>
            <person name="Karnachuk O."/>
            <person name="Ravin N."/>
        </authorList>
    </citation>
    <scope>NUCLEOTIDE SEQUENCE [LARGE SCALE GENOMIC DNA]</scope>
    <source>
        <strain evidence="2 3">OL</strain>
    </source>
</reference>
<dbReference type="PANTHER" id="PTHR42930">
    <property type="entry name" value="PHOSPHATE-SPECIFIC TRANSPORT SYSTEM ACCESSORY PROTEIN PHOU"/>
    <property type="match status" value="1"/>
</dbReference>
<dbReference type="PANTHER" id="PTHR42930:SF3">
    <property type="entry name" value="PHOSPHATE-SPECIFIC TRANSPORT SYSTEM ACCESSORY PROTEIN PHOU"/>
    <property type="match status" value="1"/>
</dbReference>
<dbReference type="InterPro" id="IPR026022">
    <property type="entry name" value="PhoU_dom"/>
</dbReference>
<dbReference type="Proteomes" id="UP000186102">
    <property type="component" value="Unassembled WGS sequence"/>
</dbReference>
<sequence>MGTFRTSGYDKVLLNLRAMAVELAEALQNHLSAAIEALEKGETVQDWEERDDIIDQMRDCIVKRSFDIMSLQQLRSQDLRWILGFQRMAQELERVADYACDLAELSELKPEGNWSVDILQMAKQLTNMTDYTVAILKGEQEITLDLADQDDVLDKAYASFKAALVKGSQEKCNDGQLGLSLVVARTIERMGDHIVNVAETLLYVQTGSRRVARAGS</sequence>
<name>A0A1Q8R2X4_9FIRM</name>
<dbReference type="AlphaFoldDB" id="A0A1Q8R2X4"/>
<dbReference type="Pfam" id="PF01895">
    <property type="entry name" value="PhoU"/>
    <property type="match status" value="2"/>
</dbReference>
<dbReference type="GO" id="GO:0045936">
    <property type="term" value="P:negative regulation of phosphate metabolic process"/>
    <property type="evidence" value="ECO:0007669"/>
    <property type="project" value="InterPro"/>
</dbReference>
<feature type="domain" description="PhoU" evidence="1">
    <location>
        <begin position="118"/>
        <end position="200"/>
    </location>
</feature>
<dbReference type="InterPro" id="IPR038078">
    <property type="entry name" value="PhoU-like_sf"/>
</dbReference>
<dbReference type="STRING" id="1888891.DSOL_0029"/>